<evidence type="ECO:0000313" key="1">
    <source>
        <dbReference type="EMBL" id="MCA0153912.1"/>
    </source>
</evidence>
<keyword evidence="2" id="KW-1185">Reference proteome</keyword>
<protein>
    <recommendedName>
        <fullName evidence="3">DUF3836 domain-containing protein</fullName>
    </recommendedName>
</protein>
<organism evidence="1 2">
    <name type="scientific">Winogradskyella vincentii</name>
    <dbReference type="NCBI Taxonomy" id="2877122"/>
    <lineage>
        <taxon>Bacteria</taxon>
        <taxon>Pseudomonadati</taxon>
        <taxon>Bacteroidota</taxon>
        <taxon>Flavobacteriia</taxon>
        <taxon>Flavobacteriales</taxon>
        <taxon>Flavobacteriaceae</taxon>
        <taxon>Winogradskyella</taxon>
    </lineage>
</organism>
<comment type="caution">
    <text evidence="1">The sequence shown here is derived from an EMBL/GenBank/DDBJ whole genome shotgun (WGS) entry which is preliminary data.</text>
</comment>
<dbReference type="EMBL" id="JAIUJS010000006">
    <property type="protein sequence ID" value="MCA0153912.1"/>
    <property type="molecule type" value="Genomic_DNA"/>
</dbReference>
<proteinExistence type="predicted"/>
<accession>A0ABS7Y504</accession>
<sequence length="162" mass="18983">MKNILLYLSIFGCAVILNAQEPLKISDFEILNNTSWEGQLTYKDYQSGKLSTIDATMQMKIKNDRIITNIQYTYEPNKNNSSSVKLKKDGAYYGNEKVISNSKIDDERIFVTYYEGKDNGRKADIFITHKFDDDNLKIVKEVQYKNDENRFVRNTYQFTKKQ</sequence>
<evidence type="ECO:0008006" key="3">
    <source>
        <dbReference type="Google" id="ProtNLM"/>
    </source>
</evidence>
<name>A0ABS7Y504_9FLAO</name>
<reference evidence="2" key="1">
    <citation type="submission" date="2023-07" db="EMBL/GenBank/DDBJ databases">
        <authorList>
            <person name="Yue Y."/>
        </authorList>
    </citation>
    <scope>NUCLEOTIDE SEQUENCE [LARGE SCALE GENOMIC DNA]</scope>
    <source>
        <strain evidence="2">2Y89</strain>
    </source>
</reference>
<evidence type="ECO:0000313" key="2">
    <source>
        <dbReference type="Proteomes" id="UP001198402"/>
    </source>
</evidence>
<gene>
    <name evidence="1" type="ORF">LBV24_11835</name>
</gene>
<dbReference type="Proteomes" id="UP001198402">
    <property type="component" value="Unassembled WGS sequence"/>
</dbReference>
<dbReference type="RefSeq" id="WP_224478875.1">
    <property type="nucleotide sequence ID" value="NZ_JAIUJS010000006.1"/>
</dbReference>